<keyword evidence="2" id="KW-1185">Reference proteome</keyword>
<dbReference type="AlphaFoldDB" id="A0A420E5T7"/>
<comment type="caution">
    <text evidence="1">The sequence shown here is derived from an EMBL/GenBank/DDBJ whole genome shotgun (WGS) entry which is preliminary data.</text>
</comment>
<protein>
    <submittedName>
        <fullName evidence="1">Uncharacterized protein</fullName>
    </submittedName>
</protein>
<gene>
    <name evidence="1" type="ORF">DBZ36_19005</name>
</gene>
<evidence type="ECO:0000313" key="2">
    <source>
        <dbReference type="Proteomes" id="UP000286482"/>
    </source>
</evidence>
<dbReference type="EMBL" id="RAQO01000012">
    <property type="protein sequence ID" value="RKF13153.1"/>
    <property type="molecule type" value="Genomic_DNA"/>
</dbReference>
<proteinExistence type="predicted"/>
<name>A0A420E5T7_9ALTE</name>
<organism evidence="1 2">
    <name type="scientific">Alginatibacterium sediminis</name>
    <dbReference type="NCBI Taxonomy" id="2164068"/>
    <lineage>
        <taxon>Bacteria</taxon>
        <taxon>Pseudomonadati</taxon>
        <taxon>Pseudomonadota</taxon>
        <taxon>Gammaproteobacteria</taxon>
        <taxon>Alteromonadales</taxon>
        <taxon>Alteromonadaceae</taxon>
        <taxon>Alginatibacterium</taxon>
    </lineage>
</organism>
<reference evidence="1 2" key="1">
    <citation type="submission" date="2018-09" db="EMBL/GenBank/DDBJ databases">
        <authorList>
            <person name="Wang Z."/>
        </authorList>
    </citation>
    <scope>NUCLEOTIDE SEQUENCE [LARGE SCALE GENOMIC DNA]</scope>
    <source>
        <strain evidence="1 2">ALS 81</strain>
    </source>
</reference>
<evidence type="ECO:0000313" key="1">
    <source>
        <dbReference type="EMBL" id="RKF13153.1"/>
    </source>
</evidence>
<accession>A0A420E5T7</accession>
<sequence>MRHIFTIVAQQETVDQIEASLKREGPLKATQRTAQLLNTDLGPLSLVYYVRINSEKIEVYIEGSPEYSDQMIYSAQLITGLWRNMSIYYQYQYIDRNIGPRVWANQGRINPNFPLLEREQKFDTRYLGCEEDQMLY</sequence>
<dbReference type="RefSeq" id="WP_120356566.1">
    <property type="nucleotide sequence ID" value="NZ_RAQO01000012.1"/>
</dbReference>
<dbReference type="Proteomes" id="UP000286482">
    <property type="component" value="Unassembled WGS sequence"/>
</dbReference>